<organism evidence="5 6">
    <name type="scientific">Hirsutella minnesotensis 3608</name>
    <dbReference type="NCBI Taxonomy" id="1043627"/>
    <lineage>
        <taxon>Eukaryota</taxon>
        <taxon>Fungi</taxon>
        <taxon>Dikarya</taxon>
        <taxon>Ascomycota</taxon>
        <taxon>Pezizomycotina</taxon>
        <taxon>Sordariomycetes</taxon>
        <taxon>Hypocreomycetidae</taxon>
        <taxon>Hypocreales</taxon>
        <taxon>Ophiocordycipitaceae</taxon>
        <taxon>Hirsutella</taxon>
    </lineage>
</organism>
<protein>
    <recommendedName>
        <fullName evidence="4">HTH CENPB-type domain-containing protein</fullName>
    </recommendedName>
</protein>
<accession>A0A0F7ZJ09</accession>
<evidence type="ECO:0000259" key="4">
    <source>
        <dbReference type="PROSITE" id="PS51253"/>
    </source>
</evidence>
<dbReference type="EMBL" id="KQ030529">
    <property type="protein sequence ID" value="KJZ74101.1"/>
    <property type="molecule type" value="Genomic_DNA"/>
</dbReference>
<dbReference type="Proteomes" id="UP000054481">
    <property type="component" value="Unassembled WGS sequence"/>
</dbReference>
<evidence type="ECO:0000256" key="2">
    <source>
        <dbReference type="ARBA" id="ARBA00023242"/>
    </source>
</evidence>
<dbReference type="PANTHER" id="PTHR19303">
    <property type="entry name" value="TRANSPOSON"/>
    <property type="match status" value="1"/>
</dbReference>
<dbReference type="Pfam" id="PF04218">
    <property type="entry name" value="CENP-B_N"/>
    <property type="match status" value="1"/>
</dbReference>
<dbReference type="Gene3D" id="1.10.10.60">
    <property type="entry name" value="Homeodomain-like"/>
    <property type="match status" value="2"/>
</dbReference>
<feature type="region of interest" description="Disordered" evidence="3">
    <location>
        <begin position="422"/>
        <end position="538"/>
    </location>
</feature>
<dbReference type="Pfam" id="PF03221">
    <property type="entry name" value="HTH_Tnp_Tc5"/>
    <property type="match status" value="1"/>
</dbReference>
<keyword evidence="2" id="KW-0539">Nucleus</keyword>
<name>A0A0F7ZJ09_9HYPO</name>
<dbReference type="GO" id="GO:0003677">
    <property type="term" value="F:DNA binding"/>
    <property type="evidence" value="ECO:0007669"/>
    <property type="project" value="UniProtKB-KW"/>
</dbReference>
<feature type="region of interest" description="Disordered" evidence="3">
    <location>
        <begin position="62"/>
        <end position="85"/>
    </location>
</feature>
<feature type="compositionally biased region" description="Polar residues" evidence="3">
    <location>
        <begin position="422"/>
        <end position="437"/>
    </location>
</feature>
<dbReference type="InterPro" id="IPR050863">
    <property type="entry name" value="CenT-Element_Derived"/>
</dbReference>
<evidence type="ECO:0000313" key="5">
    <source>
        <dbReference type="EMBL" id="KJZ74101.1"/>
    </source>
</evidence>
<evidence type="ECO:0000313" key="6">
    <source>
        <dbReference type="Proteomes" id="UP000054481"/>
    </source>
</evidence>
<reference evidence="5 6" key="1">
    <citation type="journal article" date="2014" name="Genome Biol. Evol.">
        <title>Comparative genomics and transcriptomics analyses reveal divergent lifestyle features of nematode endoparasitic fungus Hirsutella minnesotensis.</title>
        <authorList>
            <person name="Lai Y."/>
            <person name="Liu K."/>
            <person name="Zhang X."/>
            <person name="Zhang X."/>
            <person name="Li K."/>
            <person name="Wang N."/>
            <person name="Shu C."/>
            <person name="Wu Y."/>
            <person name="Wang C."/>
            <person name="Bushley K.E."/>
            <person name="Xiang M."/>
            <person name="Liu X."/>
        </authorList>
    </citation>
    <scope>NUCLEOTIDE SEQUENCE [LARGE SCALE GENOMIC DNA]</scope>
    <source>
        <strain evidence="5 6">3608</strain>
    </source>
</reference>
<dbReference type="GO" id="GO:0005634">
    <property type="term" value="C:nucleus"/>
    <property type="evidence" value="ECO:0007669"/>
    <property type="project" value="TreeGrafter"/>
</dbReference>
<dbReference type="SUPFAM" id="SSF46689">
    <property type="entry name" value="Homeodomain-like"/>
    <property type="match status" value="2"/>
</dbReference>
<evidence type="ECO:0000256" key="1">
    <source>
        <dbReference type="ARBA" id="ARBA00023125"/>
    </source>
</evidence>
<dbReference type="OrthoDB" id="9909311at2759"/>
<keyword evidence="1" id="KW-0238">DNA-binding</keyword>
<feature type="compositionally biased region" description="Low complexity" evidence="3">
    <location>
        <begin position="343"/>
        <end position="363"/>
    </location>
</feature>
<keyword evidence="6" id="KW-1185">Reference proteome</keyword>
<feature type="compositionally biased region" description="Low complexity" evidence="3">
    <location>
        <begin position="479"/>
        <end position="494"/>
    </location>
</feature>
<dbReference type="PROSITE" id="PS51253">
    <property type="entry name" value="HTH_CENPB"/>
    <property type="match status" value="1"/>
</dbReference>
<dbReference type="InterPro" id="IPR007889">
    <property type="entry name" value="HTH_Psq"/>
</dbReference>
<sequence length="622" mass="67294">MHTDMDASTALDQDSAMAQCDEYGGDSWVGLGSYSHGPYDNGPMNEYNGFAQFLPQGLSDSLNGMPPPSTHLQPAPSQQLHHHQNHHLQLIQPAPAPLSHGLPLLNTAWPSQLTNPTPTSSNSSFSAPPLPITPASSGPPATPVRRGSLVSPTTPGQAPRASQTVENAKQPGQLEKIPRKTLSTEQKRAMCQYHDENPGTRQADIGAKFGVERSTVSKVLRHRDQYLKREQDADFAFKRAKGKHPDFDRTLSNYVRRQQQSGFDVKDDEILEQARLFARASGNQEGLLGTLTGNWLQKFKQKHGIGVGSGRLMRRASETNIPDSARMSTALAALKRAMTPRATTPSVMSPTSPTRPLSPLSGSRSDEDLHKDTLEFELTYRAQGSESNTPSACETQDNTATILSPDDVSPAASFSFSPDSTVATFSANRPRQMSTGNPPGLLQRDKRSKTFPTMDVNFSRQKAPTTEASAEPKTPRHPPLLAASPSSSMQSPASEIRNGALSFNSSLASPPSLHRSTSNSSLTQQTSGQPSNSIFGNSFEPSVDCPTLEEARHAASILLSFIQRMSSSGQFDHIDYMTVAQLSQKLQPQHQLSTRRSIGGLSRIPEGDHEFCGPAEISTGDG</sequence>
<dbReference type="SMART" id="SM00674">
    <property type="entry name" value="CENPB"/>
    <property type="match status" value="1"/>
</dbReference>
<feature type="region of interest" description="Disordered" evidence="3">
    <location>
        <begin position="109"/>
        <end position="184"/>
    </location>
</feature>
<dbReference type="InterPro" id="IPR006600">
    <property type="entry name" value="HTH_CenpB_DNA-bd_dom"/>
</dbReference>
<feature type="compositionally biased region" description="Polar residues" evidence="3">
    <location>
        <begin position="456"/>
        <end position="468"/>
    </location>
</feature>
<feature type="compositionally biased region" description="Low complexity" evidence="3">
    <location>
        <begin position="110"/>
        <end position="127"/>
    </location>
</feature>
<evidence type="ECO:0000256" key="3">
    <source>
        <dbReference type="SAM" id="MobiDB-lite"/>
    </source>
</evidence>
<feature type="compositionally biased region" description="Low complexity" evidence="3">
    <location>
        <begin position="516"/>
        <end position="529"/>
    </location>
</feature>
<gene>
    <name evidence="5" type="ORF">HIM_06550</name>
</gene>
<dbReference type="PANTHER" id="PTHR19303:SF70">
    <property type="entry name" value="HTH CENPB-TYPE DOMAIN-CONTAINING PROTEIN"/>
    <property type="match status" value="1"/>
</dbReference>
<feature type="region of interest" description="Disordered" evidence="3">
    <location>
        <begin position="601"/>
        <end position="622"/>
    </location>
</feature>
<feature type="region of interest" description="Disordered" evidence="3">
    <location>
        <begin position="339"/>
        <end position="367"/>
    </location>
</feature>
<feature type="compositionally biased region" description="Polar residues" evidence="3">
    <location>
        <begin position="150"/>
        <end position="167"/>
    </location>
</feature>
<proteinExistence type="predicted"/>
<feature type="domain" description="HTH CENPB-type" evidence="4">
    <location>
        <begin position="235"/>
        <end position="309"/>
    </location>
</feature>
<dbReference type="AlphaFoldDB" id="A0A0F7ZJ09"/>
<dbReference type="InterPro" id="IPR009057">
    <property type="entry name" value="Homeodomain-like_sf"/>
</dbReference>